<accession>A0ABY7W209</accession>
<dbReference type="SUPFAM" id="SSF47413">
    <property type="entry name" value="lambda repressor-like DNA-binding domains"/>
    <property type="match status" value="1"/>
</dbReference>
<protein>
    <submittedName>
        <fullName evidence="2">Helix-turn-helix transcriptional regulator</fullName>
    </submittedName>
</protein>
<dbReference type="Proteomes" id="UP001215143">
    <property type="component" value="Chromosome"/>
</dbReference>
<name>A0ABY7W209_9BACI</name>
<gene>
    <name evidence="2" type="ORF">PQ477_15915</name>
</gene>
<dbReference type="CDD" id="cd00093">
    <property type="entry name" value="HTH_XRE"/>
    <property type="match status" value="1"/>
</dbReference>
<organism evidence="2 3">
    <name type="scientific">Shouchella hunanensis</name>
    <dbReference type="NCBI Taxonomy" id="766894"/>
    <lineage>
        <taxon>Bacteria</taxon>
        <taxon>Bacillati</taxon>
        <taxon>Bacillota</taxon>
        <taxon>Bacilli</taxon>
        <taxon>Bacillales</taxon>
        <taxon>Bacillaceae</taxon>
        <taxon>Shouchella</taxon>
    </lineage>
</organism>
<proteinExistence type="predicted"/>
<dbReference type="PROSITE" id="PS50943">
    <property type="entry name" value="HTH_CROC1"/>
    <property type="match status" value="1"/>
</dbReference>
<dbReference type="InterPro" id="IPR001387">
    <property type="entry name" value="Cro/C1-type_HTH"/>
</dbReference>
<evidence type="ECO:0000313" key="3">
    <source>
        <dbReference type="Proteomes" id="UP001215143"/>
    </source>
</evidence>
<dbReference type="InterPro" id="IPR010982">
    <property type="entry name" value="Lambda_DNA-bd_dom_sf"/>
</dbReference>
<dbReference type="EMBL" id="CP117834">
    <property type="protein sequence ID" value="WDF02972.1"/>
    <property type="molecule type" value="Genomic_DNA"/>
</dbReference>
<dbReference type="RefSeq" id="WP_274272477.1">
    <property type="nucleotide sequence ID" value="NZ_CP117834.1"/>
</dbReference>
<sequence>MLSAFGKFVRKLRIDNGELLKEMADKLGVTSSYLSAVENNKRNVPQGWSEIIIKNYALNEFEAKQLEKAIEESIIINKIDLNQFGKEDKNIVKALARELKSFDEADRKKLIQLLNKERG</sequence>
<dbReference type="Pfam" id="PF01381">
    <property type="entry name" value="HTH_3"/>
    <property type="match status" value="1"/>
</dbReference>
<keyword evidence="3" id="KW-1185">Reference proteome</keyword>
<dbReference type="Gene3D" id="1.10.260.40">
    <property type="entry name" value="lambda repressor-like DNA-binding domains"/>
    <property type="match status" value="1"/>
</dbReference>
<evidence type="ECO:0000259" key="1">
    <source>
        <dbReference type="PROSITE" id="PS50943"/>
    </source>
</evidence>
<evidence type="ECO:0000313" key="2">
    <source>
        <dbReference type="EMBL" id="WDF02972.1"/>
    </source>
</evidence>
<feature type="domain" description="HTH cro/C1-type" evidence="1">
    <location>
        <begin position="9"/>
        <end position="43"/>
    </location>
</feature>
<reference evidence="2 3" key="1">
    <citation type="submission" date="2023-02" db="EMBL/GenBank/DDBJ databases">
        <authorList>
            <person name="Liu G."/>
        </authorList>
    </citation>
    <scope>NUCLEOTIDE SEQUENCE [LARGE SCALE GENOMIC DNA]</scope>
    <source>
        <strain evidence="2 3">DSM 23008</strain>
    </source>
</reference>